<evidence type="ECO:0000256" key="6">
    <source>
        <dbReference type="ARBA" id="ARBA00023133"/>
    </source>
</evidence>
<dbReference type="Gene3D" id="3.40.1500.10">
    <property type="entry name" value="Coproporphyrinogen III oxidase, aerobic"/>
    <property type="match status" value="1"/>
</dbReference>
<dbReference type="UniPathway" id="UPA00251">
    <property type="reaction ID" value="UER00322"/>
</dbReference>
<evidence type="ECO:0000256" key="1">
    <source>
        <dbReference type="ARBA" id="ARBA00005168"/>
    </source>
</evidence>
<evidence type="ECO:0000256" key="4">
    <source>
        <dbReference type="ARBA" id="ARBA00012869"/>
    </source>
</evidence>
<evidence type="ECO:0000256" key="3">
    <source>
        <dbReference type="ARBA" id="ARBA00011738"/>
    </source>
</evidence>
<dbReference type="InterPro" id="IPR036406">
    <property type="entry name" value="Coprogen_oxidase_aer_sf"/>
</dbReference>
<dbReference type="AlphaFoldDB" id="B2CZS0"/>
<evidence type="ECO:0000313" key="8">
    <source>
        <dbReference type="EMBL" id="ACB56643.1"/>
    </source>
</evidence>
<accession>B2CZS0</accession>
<keyword evidence="5" id="KW-0560">Oxidoreductase</keyword>
<proteinExistence type="inferred from homology"/>
<organism evidence="8">
    <name type="scientific">Trichoderma aureoviride</name>
    <dbReference type="NCBI Taxonomy" id="64502"/>
    <lineage>
        <taxon>Eukaryota</taxon>
        <taxon>Fungi</taxon>
        <taxon>Dikarya</taxon>
        <taxon>Ascomycota</taxon>
        <taxon>Pezizomycotina</taxon>
        <taxon>Sordariomycetes</taxon>
        <taxon>Hypocreomycetidae</taxon>
        <taxon>Hypocreales</taxon>
        <taxon>Hypocreaceae</taxon>
        <taxon>Trichoderma</taxon>
    </lineage>
</organism>
<evidence type="ECO:0000256" key="5">
    <source>
        <dbReference type="ARBA" id="ARBA00023002"/>
    </source>
</evidence>
<comment type="pathway">
    <text evidence="1">Porphyrin-containing compound metabolism; protoporphyrin-IX biosynthesis; protoporphyrinogen-IX from coproporphyrinogen-III (O2 route): step 1/1.</text>
</comment>
<dbReference type="SUPFAM" id="SSF102886">
    <property type="entry name" value="Coproporphyrinogen III oxidase"/>
    <property type="match status" value="1"/>
</dbReference>
<dbReference type="EC" id="1.3.3.3" evidence="4"/>
<dbReference type="GO" id="GO:0004109">
    <property type="term" value="F:coproporphyrinogen oxidase activity"/>
    <property type="evidence" value="ECO:0007669"/>
    <property type="project" value="UniProtKB-EC"/>
</dbReference>
<dbReference type="GO" id="GO:0005737">
    <property type="term" value="C:cytoplasm"/>
    <property type="evidence" value="ECO:0007669"/>
    <property type="project" value="TreeGrafter"/>
</dbReference>
<dbReference type="EMBL" id="EU562179">
    <property type="protein sequence ID" value="ACB56643.1"/>
    <property type="molecule type" value="Genomic_DNA"/>
</dbReference>
<keyword evidence="6" id="KW-0350">Heme biosynthesis</keyword>
<dbReference type="NCBIfam" id="NF003727">
    <property type="entry name" value="PRK05330.1"/>
    <property type="match status" value="1"/>
</dbReference>
<keyword evidence="7" id="KW-0627">Porphyrin biosynthesis</keyword>
<dbReference type="PRINTS" id="PR00073">
    <property type="entry name" value="COPRGNOXDASE"/>
</dbReference>
<protein>
    <recommendedName>
        <fullName evidence="4">coproporphyrinogen oxidase</fullName>
        <ecNumber evidence="4">1.3.3.3</ecNumber>
    </recommendedName>
</protein>
<sequence length="414" mass="46580">MATPAAASRHVQRVVTQAGLRSARPLRSQLALNRWVSSSSGARRSPASFGASSSAAIWLAAAAIGITAPLAYSLSTAESAKLDVSSLAEKDEQKKREASITDESPMRLRMEKFIKEQQQIIVKELERIDGKKFRRDEWTRPNGGGGITCVLQEGNVFEKAGVGVSVVYGSLPKPAIAKMRENHKNLDPHVESLEFFAAGLSMVLHPSNPMAPNRASELPITLRTANPDGTSQAWWFGGGSDLTPSYLFDEDAIHFHKTIKAACDNHDKTYYPRFKKWCDKYFYNKHRGECRGVGGIFFDDLDEGERDQENTFAFIQDCLKSFLPSYVPIIEKRKDMPFDEKEKAWQQIRRGKYVEFNLVHDRGTAFGLNTPGSRVESILMSLPLTASWKYMYEPEPKSREQRLVDVLKEPKEWV</sequence>
<dbReference type="GO" id="GO:0006782">
    <property type="term" value="P:protoporphyrinogen IX biosynthetic process"/>
    <property type="evidence" value="ECO:0007669"/>
    <property type="project" value="UniProtKB-UniPathway"/>
</dbReference>
<name>B2CZS0_9HYPO</name>
<dbReference type="PANTHER" id="PTHR10755">
    <property type="entry name" value="COPROPORPHYRINOGEN III OXIDASE, MITOCHONDRIAL"/>
    <property type="match status" value="1"/>
</dbReference>
<dbReference type="FunFam" id="3.40.1500.10:FF:000002">
    <property type="entry name" value="oxygen-dependent coproporphyrinogen-III oxidase, mitochondrial"/>
    <property type="match status" value="1"/>
</dbReference>
<evidence type="ECO:0000256" key="7">
    <source>
        <dbReference type="ARBA" id="ARBA00023244"/>
    </source>
</evidence>
<comment type="similarity">
    <text evidence="2">Belongs to the aerobic coproporphyrinogen-III oxidase family.</text>
</comment>
<evidence type="ECO:0000256" key="2">
    <source>
        <dbReference type="ARBA" id="ARBA00010644"/>
    </source>
</evidence>
<dbReference type="InterPro" id="IPR001260">
    <property type="entry name" value="Coprogen_oxidase_aer"/>
</dbReference>
<comment type="subunit">
    <text evidence="3">Homodimer.</text>
</comment>
<dbReference type="PANTHER" id="PTHR10755:SF0">
    <property type="entry name" value="OXYGEN-DEPENDENT COPROPORPHYRINOGEN-III OXIDASE, MITOCHONDRIAL"/>
    <property type="match status" value="1"/>
</dbReference>
<dbReference type="Pfam" id="PF01218">
    <property type="entry name" value="Coprogen_oxidas"/>
    <property type="match status" value="1"/>
</dbReference>
<reference evidence="8" key="1">
    <citation type="submission" date="2008-03" db="EMBL/GenBank/DDBJ databases">
        <title>Cloning of coproporphyrinogen III oxidase gene from Trichoderma aureoviride.</title>
        <authorList>
            <person name="Liu Z."/>
            <person name="Yang Q."/>
            <person name="Song J."/>
        </authorList>
    </citation>
    <scope>NUCLEOTIDE SEQUENCE</scope>
</reference>